<dbReference type="GO" id="GO:0000049">
    <property type="term" value="F:tRNA binding"/>
    <property type="evidence" value="ECO:0007669"/>
    <property type="project" value="TreeGrafter"/>
</dbReference>
<keyword evidence="8" id="KW-0539">Nucleus</keyword>
<name>A0A8J5YBF0_9ROSI</name>
<evidence type="ECO:0000256" key="1">
    <source>
        <dbReference type="ARBA" id="ARBA00004123"/>
    </source>
</evidence>
<comment type="pathway">
    <text evidence="3">tRNA modification; 5-methoxycarbonylmethyl-2-thiouridine-tRNA biosynthesis.</text>
</comment>
<protein>
    <recommendedName>
        <fullName evidence="5">Elongator complex protein 5</fullName>
    </recommendedName>
</protein>
<comment type="subcellular location">
    <subcellularLocation>
        <location evidence="2">Cytoplasm</location>
    </subcellularLocation>
    <subcellularLocation>
        <location evidence="1">Nucleus</location>
    </subcellularLocation>
</comment>
<evidence type="ECO:0000256" key="5">
    <source>
        <dbReference type="ARBA" id="ARBA00020264"/>
    </source>
</evidence>
<evidence type="ECO:0000256" key="4">
    <source>
        <dbReference type="ARBA" id="ARBA00009567"/>
    </source>
</evidence>
<evidence type="ECO:0000313" key="10">
    <source>
        <dbReference type="EMBL" id="KAG8474490.1"/>
    </source>
</evidence>
<keyword evidence="11" id="KW-1185">Reference proteome</keyword>
<comment type="caution">
    <text evidence="10">The sequence shown here is derived from an EMBL/GenBank/DDBJ whole genome shotgun (WGS) entry which is preliminary data.</text>
</comment>
<evidence type="ECO:0000256" key="3">
    <source>
        <dbReference type="ARBA" id="ARBA00005043"/>
    </source>
</evidence>
<dbReference type="UniPathway" id="UPA00988"/>
<dbReference type="CDD" id="cd19496">
    <property type="entry name" value="Elp5"/>
    <property type="match status" value="1"/>
</dbReference>
<evidence type="ECO:0000256" key="9">
    <source>
        <dbReference type="SAM" id="MobiDB-lite"/>
    </source>
</evidence>
<sequence length="418" mass="46292">MADSICRALRDGALEGELAPALTIKDSVASPFALQVFSHVLSQLFSSILAGKSQSRGLVVVSFSRSPSFYLDLLKNKGTDFASSNKQIQILDCYSDPLGWKDQLAGSRNFTALSNEVLVSSTAIVFREVKHMDKLYNSIIELGKGLVGGGKIRFSIAIDSVDEMLRHAPVSSVARLLSNLRSHDQISSIFWLLHSDLHEARVTAVLEYLSSIVASLEPSHQLANGQRGDLENFSLIKHNSKKGKFHVRFKKRNGRVRVMSEEVHIEQSGINFTSSPSEGAINQGLVPKVQFGLELSFEDELMFLVQVQFNLQLSEKERIDKANVVLPFEHQGFILHHLMASIALESLVLTLLALGNGKPIQIYDGRRSLVDSKHERPVAAVENVQTDENCGSGEIIYFRDSDDEMPDSDEDPDDDLDI</sequence>
<feature type="compositionally biased region" description="Acidic residues" evidence="9">
    <location>
        <begin position="401"/>
        <end position="418"/>
    </location>
</feature>
<dbReference type="InterPro" id="IPR019519">
    <property type="entry name" value="Elp5"/>
</dbReference>
<evidence type="ECO:0000256" key="7">
    <source>
        <dbReference type="ARBA" id="ARBA00022694"/>
    </source>
</evidence>
<dbReference type="Pfam" id="PF10483">
    <property type="entry name" value="Elong_Iki1"/>
    <property type="match status" value="1"/>
</dbReference>
<keyword evidence="7" id="KW-0819">tRNA processing</keyword>
<evidence type="ECO:0000313" key="11">
    <source>
        <dbReference type="Proteomes" id="UP000701853"/>
    </source>
</evidence>
<proteinExistence type="inferred from homology"/>
<keyword evidence="6" id="KW-0963">Cytoplasm</keyword>
<evidence type="ECO:0000256" key="2">
    <source>
        <dbReference type="ARBA" id="ARBA00004496"/>
    </source>
</evidence>
<dbReference type="EMBL" id="JAHUZN010000012">
    <property type="protein sequence ID" value="KAG8474490.1"/>
    <property type="molecule type" value="Genomic_DNA"/>
</dbReference>
<evidence type="ECO:0000256" key="8">
    <source>
        <dbReference type="ARBA" id="ARBA00023242"/>
    </source>
</evidence>
<feature type="region of interest" description="Disordered" evidence="9">
    <location>
        <begin position="398"/>
        <end position="418"/>
    </location>
</feature>
<dbReference type="PANTHER" id="PTHR15641:SF1">
    <property type="entry name" value="ELONGATOR COMPLEX PROTEIN 5"/>
    <property type="match status" value="1"/>
</dbReference>
<dbReference type="GO" id="GO:0005829">
    <property type="term" value="C:cytosol"/>
    <property type="evidence" value="ECO:0007669"/>
    <property type="project" value="TreeGrafter"/>
</dbReference>
<dbReference type="GO" id="GO:0005634">
    <property type="term" value="C:nucleus"/>
    <property type="evidence" value="ECO:0007669"/>
    <property type="project" value="UniProtKB-SubCell"/>
</dbReference>
<dbReference type="AlphaFoldDB" id="A0A8J5YBF0"/>
<comment type="similarity">
    <text evidence="4">Belongs to the ELP5 family.</text>
</comment>
<dbReference type="Proteomes" id="UP000701853">
    <property type="component" value="Chromosome 12"/>
</dbReference>
<accession>A0A8J5YBF0</accession>
<evidence type="ECO:0000256" key="6">
    <source>
        <dbReference type="ARBA" id="ARBA00022490"/>
    </source>
</evidence>
<dbReference type="PANTHER" id="PTHR15641">
    <property type="entry name" value="ELONGATOR COMPLEX PROTEIN 5"/>
    <property type="match status" value="1"/>
</dbReference>
<gene>
    <name evidence="10" type="ORF">CXB51_031440</name>
</gene>
<reference evidence="10 11" key="1">
    <citation type="journal article" date="2021" name="bioRxiv">
        <title>The Gossypium anomalum genome as a resource for cotton improvement and evolutionary analysis of hybrid incompatibility.</title>
        <authorList>
            <person name="Grover C.E."/>
            <person name="Yuan D."/>
            <person name="Arick M.A."/>
            <person name="Miller E.R."/>
            <person name="Hu G."/>
            <person name="Peterson D.G."/>
            <person name="Wendel J.F."/>
            <person name="Udall J.A."/>
        </authorList>
    </citation>
    <scope>NUCLEOTIDE SEQUENCE [LARGE SCALE GENOMIC DNA]</scope>
    <source>
        <strain evidence="10">JFW-Udall</strain>
        <tissue evidence="10">Leaf</tissue>
    </source>
</reference>
<dbReference type="GO" id="GO:0002098">
    <property type="term" value="P:tRNA wobble uridine modification"/>
    <property type="evidence" value="ECO:0007669"/>
    <property type="project" value="InterPro"/>
</dbReference>
<dbReference type="OrthoDB" id="166907at2759"/>
<dbReference type="GO" id="GO:0033588">
    <property type="term" value="C:elongator holoenzyme complex"/>
    <property type="evidence" value="ECO:0007669"/>
    <property type="project" value="InterPro"/>
</dbReference>
<organism evidence="10 11">
    <name type="scientific">Gossypium anomalum</name>
    <dbReference type="NCBI Taxonomy" id="47600"/>
    <lineage>
        <taxon>Eukaryota</taxon>
        <taxon>Viridiplantae</taxon>
        <taxon>Streptophyta</taxon>
        <taxon>Embryophyta</taxon>
        <taxon>Tracheophyta</taxon>
        <taxon>Spermatophyta</taxon>
        <taxon>Magnoliopsida</taxon>
        <taxon>eudicotyledons</taxon>
        <taxon>Gunneridae</taxon>
        <taxon>Pentapetalae</taxon>
        <taxon>rosids</taxon>
        <taxon>malvids</taxon>
        <taxon>Malvales</taxon>
        <taxon>Malvaceae</taxon>
        <taxon>Malvoideae</taxon>
        <taxon>Gossypium</taxon>
    </lineage>
</organism>